<gene>
    <name evidence="2" type="primary">BQ5605_C050g12509</name>
    <name evidence="2" type="ORF">BQ5605_C050G12509</name>
</gene>
<evidence type="ECO:0000313" key="3">
    <source>
        <dbReference type="Proteomes" id="UP000249464"/>
    </source>
</evidence>
<feature type="region of interest" description="Disordered" evidence="1">
    <location>
        <begin position="686"/>
        <end position="707"/>
    </location>
</feature>
<sequence length="1025" mass="111551">MELGAEMKARPSGLVLYASGTVKDACVSFDALHARLVALPHQKLPSTFWQALHRFHIILKALEPPFTTTIPSASAPRPSISVTAGPTPTRLVVRIPAATVPQIKRSRLSSDDDDDDSDLETNSSSSSSSAQLWTPRSRSTTASKSSEGNYARKRPRMVTAETTNMTSPLARYRGSTVETSKSPRALGQPRTSSGRVDWRAVAQLETIANISPATPGEQLARALHLFGDPAFLNKFGSFVCDVINPSRLEQLSAARDDDLTSVGGQAGESGGRPSLDAWTDREQAAKSELIRLCRRVHSLQDREMSIRYQRCLEGMRLVQTQDDFQKGLGLPTEGRTVSGELDDREWVRGHLQTRCRLRCRVGFRQVSSVSPHMLPYPVSDTSFATHPFPLPPSRTGCPYVSLVLFFVTDGFTIDNTISLGSAMEGLVAGSTPPKDGRAGNAATKKWSTDYAYLQNGLRYLQATVLTLRTLAPPIPVTWQGEDVLLSDDSYGKWKSQQTIYSVGGSCLSGHWAAKKHISNPDVLFSSLRTEKMAMSLADAARCLGKPRGLGVVPLVNETTDDALLPRIEATDLGMQLLSTSSGANEARNNGTAITTLTNSRSRQDFLRFSQGIVDGAISSAPFDHFASIDAAMDCVRRLDVADPDTLCESLNIEALQCTDTSLGPSSKRGALRQVCMALGAPAEDWETDSKAAELESHGPQHGASVPSASRLDIDIDGETLRRGQDRLRLLLAEEEAMGNIEDISTLRDFEAMHGRLGRSGGKKFRIKREFIEQYGAIIRDPLNPKEPLIVLHPAKVFPEAVKRSVESSIRDDLFFPPGPMRMERELRLERGEQAQASCMIGLQLRYAKAPYVIKSAKDLGPVGGAVLAALHPVISYLDDSLKATSPEAHATLETTQALARASLDNVPRFQTNVAINWESVIGAHIDPDVSRAMCSLFVGGSFEGKPFARGELCFHELGLIIECGDGLAVHFQSSRLIHSSFPFSGSRYSVVFFTSQEFASKVAAGRSADAWNGLRVDFDGDSFTS</sequence>
<feature type="region of interest" description="Disordered" evidence="1">
    <location>
        <begin position="103"/>
        <end position="194"/>
    </location>
</feature>
<keyword evidence="3" id="KW-1185">Reference proteome</keyword>
<name>A0A2X0MS80_9BASI</name>
<dbReference type="AlphaFoldDB" id="A0A2X0MS80"/>
<reference evidence="2 3" key="1">
    <citation type="submission" date="2016-11" db="EMBL/GenBank/DDBJ databases">
        <authorList>
            <person name="Jaros S."/>
            <person name="Januszkiewicz K."/>
            <person name="Wedrychowicz H."/>
        </authorList>
    </citation>
    <scope>NUCLEOTIDE SEQUENCE [LARGE SCALE GENOMIC DNA]</scope>
</reference>
<feature type="compositionally biased region" description="Basic and acidic residues" evidence="1">
    <location>
        <begin position="687"/>
        <end position="698"/>
    </location>
</feature>
<accession>A0A2X0MS80</accession>
<evidence type="ECO:0000313" key="2">
    <source>
        <dbReference type="EMBL" id="SGZ29810.1"/>
    </source>
</evidence>
<proteinExistence type="predicted"/>
<feature type="compositionally biased region" description="Low complexity" evidence="1">
    <location>
        <begin position="120"/>
        <end position="129"/>
    </location>
</feature>
<dbReference type="STRING" id="796604.A0A2X0MS80"/>
<dbReference type="EMBL" id="FQNC01000097">
    <property type="protein sequence ID" value="SGZ29810.1"/>
    <property type="molecule type" value="Genomic_DNA"/>
</dbReference>
<protein>
    <submittedName>
        <fullName evidence="2">BQ5605_C050g12509 protein</fullName>
    </submittedName>
</protein>
<evidence type="ECO:0000256" key="1">
    <source>
        <dbReference type="SAM" id="MobiDB-lite"/>
    </source>
</evidence>
<organism evidence="2 3">
    <name type="scientific">Microbotryum silenes-dioicae</name>
    <dbReference type="NCBI Taxonomy" id="796604"/>
    <lineage>
        <taxon>Eukaryota</taxon>
        <taxon>Fungi</taxon>
        <taxon>Dikarya</taxon>
        <taxon>Basidiomycota</taxon>
        <taxon>Pucciniomycotina</taxon>
        <taxon>Microbotryomycetes</taxon>
        <taxon>Microbotryales</taxon>
        <taxon>Microbotryaceae</taxon>
        <taxon>Microbotryum</taxon>
    </lineage>
</organism>
<feature type="compositionally biased region" description="Polar residues" evidence="1">
    <location>
        <begin position="130"/>
        <end position="148"/>
    </location>
</feature>
<dbReference type="Proteomes" id="UP000249464">
    <property type="component" value="Unassembled WGS sequence"/>
</dbReference>
<dbReference type="Gene3D" id="3.60.130.30">
    <property type="match status" value="1"/>
</dbReference>